<reference evidence="2 3" key="2">
    <citation type="journal article" date="2009" name="PLoS ONE">
        <title>The photosynthetic apparatus and its regulation in the aerobic gammaproteobacterium Congregibacter litoralis gen. nov., sp. nov.</title>
        <authorList>
            <person name="Spring S."/>
            <person name="Lunsdorf H."/>
            <person name="Fuchs B.M."/>
            <person name="Tindall B.J."/>
        </authorList>
    </citation>
    <scope>NUCLEOTIDE SEQUENCE [LARGE SCALE GENOMIC DNA]</scope>
    <source>
        <strain evidence="2">KT71</strain>
    </source>
</reference>
<gene>
    <name evidence="2" type="ORF">KT71_08635</name>
</gene>
<sequence>MLAFNEIFDDSQARHRSSQRWLRFSSFATLLTVIALLQRGDGTPVLPYLIPPIWTTVFLYCLLALSISWSLRQLTDFREAKGQLERFQHHKDMILYACQYEKPERIDKALTNMHALASNDLLAAAFLREHLPQILGRLAKSRKRALRETLIAQKQRADIALKENLHARRNNHPILKAKSTLEGNLLHLKSKRQEMMTQWDTFIRQTSWWTQLTAERPDFSELDKHIQILKSASAQFEVEYGESVKVICKDLDVIETLAKRRLDDSVQYSLSWIEQVSHDERLPKQLLSQAMWCAAMSIPVSIWNDLTNAGSVYDALRSVNVNFQGMSDSEIWWETMFMQTESLAGLVALTKGAYFEKIVASNTGGELFEHFNNPTTDITIDGIEFQIKATNSLSYVESVPDHIPVIATTEVAEQTGAIDGGVSNEELTRSVELAVGGSVVDAADSAADAIISGLGGMGLFASIAGIDHFAKQVEHGGDKVEAAFEGFGVAITGTAKASVDLAELGYKAVMSRPSRFIGRQIKNVAIKLDSKLMET</sequence>
<dbReference type="OrthoDB" id="1415778at2"/>
<name>A4AD56_9GAMM</name>
<organism evidence="2 3">
    <name type="scientific">Congregibacter litoralis KT71</name>
    <dbReference type="NCBI Taxonomy" id="314285"/>
    <lineage>
        <taxon>Bacteria</taxon>
        <taxon>Pseudomonadati</taxon>
        <taxon>Pseudomonadota</taxon>
        <taxon>Gammaproteobacteria</taxon>
        <taxon>Cellvibrionales</taxon>
        <taxon>Halieaceae</taxon>
        <taxon>Congregibacter</taxon>
    </lineage>
</organism>
<evidence type="ECO:0000313" key="3">
    <source>
        <dbReference type="Proteomes" id="UP000019205"/>
    </source>
</evidence>
<keyword evidence="1" id="KW-1133">Transmembrane helix</keyword>
<reference evidence="2 3" key="1">
    <citation type="journal article" date="2007" name="Proc. Natl. Acad. Sci. U.S.A.">
        <title>Characterization of a marine gammaproteobacterium capable of aerobic anoxygenic photosynthesis.</title>
        <authorList>
            <person name="Fuchs B.M."/>
            <person name="Spring S."/>
            <person name="Teeling H."/>
            <person name="Quast C."/>
            <person name="Wulf J."/>
            <person name="Schattenhofer M."/>
            <person name="Yan S."/>
            <person name="Ferriera S."/>
            <person name="Johnson J."/>
            <person name="Glockner F.O."/>
            <person name="Amann R."/>
        </authorList>
    </citation>
    <scope>NUCLEOTIDE SEQUENCE [LARGE SCALE GENOMIC DNA]</scope>
    <source>
        <strain evidence="2">KT71</strain>
    </source>
</reference>
<keyword evidence="3" id="KW-1185">Reference proteome</keyword>
<dbReference type="STRING" id="314285.KT71_08635"/>
<evidence type="ECO:0000313" key="2">
    <source>
        <dbReference type="EMBL" id="EAQ96109.2"/>
    </source>
</evidence>
<feature type="transmembrane region" description="Helical" evidence="1">
    <location>
        <begin position="49"/>
        <end position="71"/>
    </location>
</feature>
<feature type="transmembrane region" description="Helical" evidence="1">
    <location>
        <begin position="21"/>
        <end position="37"/>
    </location>
</feature>
<comment type="caution">
    <text evidence="2">The sequence shown here is derived from an EMBL/GenBank/DDBJ whole genome shotgun (WGS) entry which is preliminary data.</text>
</comment>
<dbReference type="AlphaFoldDB" id="A4AD56"/>
<dbReference type="eggNOG" id="ENOG502ZBHE">
    <property type="taxonomic scope" value="Bacteria"/>
</dbReference>
<dbReference type="Proteomes" id="UP000019205">
    <property type="component" value="Chromosome"/>
</dbReference>
<dbReference type="HOGENOM" id="CLU_508728_0_0_6"/>
<keyword evidence="1" id="KW-0472">Membrane</keyword>
<keyword evidence="1" id="KW-0812">Transmembrane</keyword>
<dbReference type="EMBL" id="AAOA02000003">
    <property type="protein sequence ID" value="EAQ96109.2"/>
    <property type="molecule type" value="Genomic_DNA"/>
</dbReference>
<dbReference type="RefSeq" id="WP_023660250.1">
    <property type="nucleotide sequence ID" value="NZ_CM002299.1"/>
</dbReference>
<evidence type="ECO:0000256" key="1">
    <source>
        <dbReference type="SAM" id="Phobius"/>
    </source>
</evidence>
<proteinExistence type="predicted"/>
<protein>
    <submittedName>
        <fullName evidence="2">Uncharacterized protein</fullName>
    </submittedName>
</protein>
<accession>A4AD56</accession>